<dbReference type="RefSeq" id="WP_073711932.1">
    <property type="nucleotide sequence ID" value="NZ_MRWQ01000008.1"/>
</dbReference>
<reference evidence="2 3" key="1">
    <citation type="submission" date="2016-12" db="EMBL/GenBank/DDBJ databases">
        <title>Domibacillus sp. SAOS 44 whole genome sequencing.</title>
        <authorList>
            <person name="Verma A."/>
            <person name="Krishnamurthi S."/>
        </authorList>
    </citation>
    <scope>NUCLEOTIDE SEQUENCE [LARGE SCALE GENOMIC DNA]</scope>
    <source>
        <strain evidence="2 3">SAOS 44</strain>
    </source>
</reference>
<dbReference type="Pfam" id="PF13425">
    <property type="entry name" value="O-antigen_lig"/>
    <property type="match status" value="1"/>
</dbReference>
<dbReference type="OrthoDB" id="2281244at2"/>
<feature type="transmembrane region" description="Helical" evidence="1">
    <location>
        <begin position="419"/>
        <end position="438"/>
    </location>
</feature>
<keyword evidence="1" id="KW-0472">Membrane</keyword>
<keyword evidence="1" id="KW-0812">Transmembrane</keyword>
<keyword evidence="1" id="KW-1133">Transmembrane helix</keyword>
<dbReference type="AlphaFoldDB" id="A0A1Q5P2C4"/>
<comment type="caution">
    <text evidence="2">The sequence shown here is derived from an EMBL/GenBank/DDBJ whole genome shotgun (WGS) entry which is preliminary data.</text>
</comment>
<organism evidence="2 3">
    <name type="scientific">Domibacillus mangrovi</name>
    <dbReference type="NCBI Taxonomy" id="1714354"/>
    <lineage>
        <taxon>Bacteria</taxon>
        <taxon>Bacillati</taxon>
        <taxon>Bacillota</taxon>
        <taxon>Bacilli</taxon>
        <taxon>Bacillales</taxon>
        <taxon>Bacillaceae</taxon>
        <taxon>Domibacillus</taxon>
    </lineage>
</organism>
<feature type="transmembrane region" description="Helical" evidence="1">
    <location>
        <begin position="104"/>
        <end position="121"/>
    </location>
</feature>
<feature type="transmembrane region" description="Helical" evidence="1">
    <location>
        <begin position="255"/>
        <end position="275"/>
    </location>
</feature>
<feature type="transmembrane region" description="Helical" evidence="1">
    <location>
        <begin position="202"/>
        <end position="218"/>
    </location>
</feature>
<evidence type="ECO:0000313" key="3">
    <source>
        <dbReference type="Proteomes" id="UP000186524"/>
    </source>
</evidence>
<evidence type="ECO:0000313" key="2">
    <source>
        <dbReference type="EMBL" id="OKL36397.1"/>
    </source>
</evidence>
<accession>A0A1Q5P2C4</accession>
<feature type="transmembrane region" description="Helical" evidence="1">
    <location>
        <begin position="379"/>
        <end position="407"/>
    </location>
</feature>
<sequence>MKNEKTFWLFALAFLIWQPVIDVLTSASLLLLNVNLTVGVIARVLFMAAIVLALFWLARSNRLARKYLLYLIGLAVLILVNMAMNFNVKDPYYIASELKYFNKVVYFPIVFVGFNMLYLYLKREHEPFKEKTTTYFLYASLIISAVFIISFITGTSMSNYSHTKIGFTGWFFAGNEIGGIMAIILPLTALYAIEQTDKLKEWRYWVPFVLLAVSMQFLGTKVGYGGIMIVLVATFITMFIFYMTKERTEKIRSNMLISLILMAVLVVTTPITPVFHNMFAHLSLLNIELDFGKEKEKEYDPVTGEEIPSVDDEDKPEITNDQIQNLVFSSREKYLADMKDDFMDAPIGQKLFGMGFAGNYVEPGPGVGPKLIEMDFYDLFFSLGIIGFLYMMSVPLYYVVKFILYFIQNIKETFTMTNVMYGVSFILALGIGATAGHVLTAPAVSIYVAAVMALLMVREGIVKE</sequence>
<feature type="transmembrane region" description="Helical" evidence="1">
    <location>
        <begin position="172"/>
        <end position="193"/>
    </location>
</feature>
<dbReference type="Proteomes" id="UP000186524">
    <property type="component" value="Unassembled WGS sequence"/>
</dbReference>
<feature type="transmembrane region" description="Helical" evidence="1">
    <location>
        <begin position="224"/>
        <end position="243"/>
    </location>
</feature>
<name>A0A1Q5P2C4_9BACI</name>
<feature type="transmembrane region" description="Helical" evidence="1">
    <location>
        <begin position="67"/>
        <end position="84"/>
    </location>
</feature>
<feature type="transmembrane region" description="Helical" evidence="1">
    <location>
        <begin position="133"/>
        <end position="152"/>
    </location>
</feature>
<gene>
    <name evidence="2" type="ORF">BLL40_10930</name>
</gene>
<proteinExistence type="predicted"/>
<evidence type="ECO:0000256" key="1">
    <source>
        <dbReference type="SAM" id="Phobius"/>
    </source>
</evidence>
<feature type="transmembrane region" description="Helical" evidence="1">
    <location>
        <begin position="36"/>
        <end position="58"/>
    </location>
</feature>
<dbReference type="InterPro" id="IPR049504">
    <property type="entry name" value="O-antigen_lig"/>
</dbReference>
<protein>
    <recommendedName>
        <fullName evidence="4">O-antigen ligase like membrane protein</fullName>
    </recommendedName>
</protein>
<evidence type="ECO:0008006" key="4">
    <source>
        <dbReference type="Google" id="ProtNLM"/>
    </source>
</evidence>
<keyword evidence="3" id="KW-1185">Reference proteome</keyword>
<feature type="transmembrane region" description="Helical" evidence="1">
    <location>
        <begin position="444"/>
        <end position="461"/>
    </location>
</feature>
<dbReference type="STRING" id="1714354.BLL40_10930"/>
<dbReference type="EMBL" id="MRWQ01000008">
    <property type="protein sequence ID" value="OKL36397.1"/>
    <property type="molecule type" value="Genomic_DNA"/>
</dbReference>